<reference evidence="2 3" key="1">
    <citation type="submission" date="2014-11" db="EMBL/GenBank/DDBJ databases">
        <authorList>
            <person name="Zhu J."/>
            <person name="Qi W."/>
            <person name="Song R."/>
        </authorList>
    </citation>
    <scope>NUCLEOTIDE SEQUENCE [LARGE SCALE GENOMIC DNA]</scope>
</reference>
<dbReference type="GO" id="GO:0016791">
    <property type="term" value="F:phosphatase activity"/>
    <property type="evidence" value="ECO:0007669"/>
    <property type="project" value="TreeGrafter"/>
</dbReference>
<dbReference type="PANTHER" id="PTHR19288">
    <property type="entry name" value="4-NITROPHENYLPHOSPHATASE-RELATED"/>
    <property type="match status" value="1"/>
</dbReference>
<dbReference type="Pfam" id="PF13242">
    <property type="entry name" value="Hydrolase_like"/>
    <property type="match status" value="1"/>
</dbReference>
<evidence type="ECO:0000256" key="1">
    <source>
        <dbReference type="SAM" id="MobiDB-lite"/>
    </source>
</evidence>
<feature type="region of interest" description="Disordered" evidence="1">
    <location>
        <begin position="216"/>
        <end position="284"/>
    </location>
</feature>
<gene>
    <name evidence="2" type="ORF">Vbra_14897</name>
</gene>
<dbReference type="GO" id="GO:0005737">
    <property type="term" value="C:cytoplasm"/>
    <property type="evidence" value="ECO:0007669"/>
    <property type="project" value="TreeGrafter"/>
</dbReference>
<dbReference type="Gene3D" id="3.40.50.1000">
    <property type="entry name" value="HAD superfamily/HAD-like"/>
    <property type="match status" value="2"/>
</dbReference>
<dbReference type="InterPro" id="IPR023214">
    <property type="entry name" value="HAD_sf"/>
</dbReference>
<proteinExistence type="predicted"/>
<feature type="compositionally biased region" description="Pro residues" evidence="1">
    <location>
        <begin position="255"/>
        <end position="271"/>
    </location>
</feature>
<evidence type="ECO:0000313" key="2">
    <source>
        <dbReference type="EMBL" id="CEM10184.1"/>
    </source>
</evidence>
<dbReference type="OrthoDB" id="413953at2759"/>
<evidence type="ECO:0000313" key="3">
    <source>
        <dbReference type="Proteomes" id="UP000041254"/>
    </source>
</evidence>
<organism evidence="2 3">
    <name type="scientific">Vitrella brassicaformis (strain CCMP3155)</name>
    <dbReference type="NCBI Taxonomy" id="1169540"/>
    <lineage>
        <taxon>Eukaryota</taxon>
        <taxon>Sar</taxon>
        <taxon>Alveolata</taxon>
        <taxon>Colpodellida</taxon>
        <taxon>Vitrellaceae</taxon>
        <taxon>Vitrella</taxon>
    </lineage>
</organism>
<dbReference type="InParanoid" id="A0A0G4FBC8"/>
<dbReference type="AlphaFoldDB" id="A0A0G4FBC8"/>
<dbReference type="SUPFAM" id="SSF56784">
    <property type="entry name" value="HAD-like"/>
    <property type="match status" value="2"/>
</dbReference>
<feature type="compositionally biased region" description="Basic residues" evidence="1">
    <location>
        <begin position="36"/>
        <end position="46"/>
    </location>
</feature>
<dbReference type="PANTHER" id="PTHR19288:SF46">
    <property type="entry name" value="HALOACID DEHALOGENASE-LIKE HYDROLASE DOMAIN-CONTAINING PROTEIN 2"/>
    <property type="match status" value="1"/>
</dbReference>
<protein>
    <submittedName>
        <fullName evidence="2">Uncharacterized protein</fullName>
    </submittedName>
</protein>
<dbReference type="EMBL" id="CDMY01000402">
    <property type="protein sequence ID" value="CEM10184.1"/>
    <property type="molecule type" value="Genomic_DNA"/>
</dbReference>
<dbReference type="InterPro" id="IPR036412">
    <property type="entry name" value="HAD-like_sf"/>
</dbReference>
<feature type="region of interest" description="Disordered" evidence="1">
    <location>
        <begin position="1"/>
        <end position="48"/>
    </location>
</feature>
<feature type="compositionally biased region" description="Basic and acidic residues" evidence="1">
    <location>
        <begin position="1"/>
        <end position="11"/>
    </location>
</feature>
<accession>A0A0G4FBC8</accession>
<sequence length="631" mass="70037">MVQSSMREKAYRRASSALGRTASEDPCEGSSSCDIHHHHHHHHHHHEAAAIQKCTRGDLEQINGWLIDLDGTMYVPGHLIEGAQSFHTWLIQKKKGYVYLSNTPAKGGAGVIAKFKSDAYRLNPPPGESNLMSILRIPEGAHIWAVIHSESFGKTKDNCVRQINQYVPKEKLDTLYIRTHISLDELNWWSLGAKMYPDLFYLFLCTSFPNDIGEDPVDPNRGYQGLSTNLLNDMHSASPPADPQPHPRHVDSSPPAAPSPPPHNRPCPCSPAPHDRHLLGRHSSTDTPTRYHNAWAISPDTHDSFDLQRRELARYPYGRHVIGLFGLATDSTSTREARELFATNYPFVRLDVTAAGLRWRGRFIHHALDTTKPWVNRRNNTLMRVLGKEWCDAPGKSKDSVEIDLGPLIKADTVKSWTNAERAPFCTASRMTASARISRSRWRCAAHGVAPVTGVPQSRVATAVICLGRRDVASGSSLGSWKTCRSAKLIVANCDTLDTHETQKAFPTVIQHLYSTGALEAFLQKSTYPNSHGRVFNVGKGGNIGDRFIMAAGHELLQKQMGEMGLDLTLKKENLAMIGDNLSTDIAAGASYNIKKILVLSGVHQVEHIKHFPDAPDCWLNSVKEIPEILA</sequence>
<name>A0A0G4FBC8_VITBC</name>
<keyword evidence="3" id="KW-1185">Reference proteome</keyword>
<dbReference type="VEuPathDB" id="CryptoDB:Vbra_14897"/>
<dbReference type="Proteomes" id="UP000041254">
    <property type="component" value="Unassembled WGS sequence"/>
</dbReference>